<keyword evidence="1" id="KW-0732">Signal</keyword>
<sequence>MRIFLFTLIGLLSLELFAQQPKQFNSSEILQALHKAKTFRTVLYVAAHPDDENTRLIAWLSKEQHTRTAYLSLTRGDGGQNLIGPEIREELGIIRTQELLAARRVDGGEQYFSTANDFGFSKSPEETFTIWDKEKVLSDMVRVIRQLQPDIIITRFNPEPSETHGHHTASAMLALEAIEAAADASRFPEQVSELGVWRVAKAYWNTSRFFFRTEEDFNQYTQDLLPINVGQFNPLLGESYGETAARSRSMHKSQGFGSSGSRGEAMEYLKALMPNQDNNALFAGLSDNAQHPMAKRYQAFIDKAIKGFNPQNPSAILPMLKEAYKTTQAWQPSVWKVQKQKEIERLMSQCLGLYAEVSAAQYQVAPGDSLQVQLELINRSVSSVRVLKAELNGQEWTKAKGQVLKAEKPLVEKMRIKIADNRSISQPYWLQNKGSLGMYAVLQPHLIGQAENRPALMAEVVVEIEGMSIPLEIPLVFKTTDPVKGEVYKPLVVVPPVATRVAEGMLIFPDNSPKEVEVLVKAGKDKVSGDVLLSVPEGWQFSPASYTYALSKQGEEKAFRFTLTPPAGESKGQLIAKASYQGKMYMQTIKEIDYEHIPVQTVFPEAVAELVKVNLQKRGQRIGYIMGAGDEVPASLQQMGYEVELLDMSRFTAYNLSEYDALVVGVRAYNTVDALAFYQKDLLAYVQQGGTMVVQYNTSFGLVTPELSPYALKISRDRVTVESAPVKFLAPKHPVLNYPNAISEADFEGWVQERGLYFPSSWDDSFTPILSSHDPSEPDREGGLLVAQYGKGFYVYTGYSFFRQLPAGVPGALKLFTNLVSLGKE</sequence>
<proteinExistence type="predicted"/>
<dbReference type="RefSeq" id="WP_320002561.1">
    <property type="nucleotide sequence ID" value="NZ_JAUHJS010000001.1"/>
</dbReference>
<dbReference type="EMBL" id="JAUHJS010000001">
    <property type="protein sequence ID" value="MDN4164033.1"/>
    <property type="molecule type" value="Genomic_DNA"/>
</dbReference>
<gene>
    <name evidence="2" type="ORF">QWY31_00890</name>
</gene>
<dbReference type="GO" id="GO:0016787">
    <property type="term" value="F:hydrolase activity"/>
    <property type="evidence" value="ECO:0007669"/>
    <property type="project" value="UniProtKB-KW"/>
</dbReference>
<reference evidence="2" key="1">
    <citation type="submission" date="2023-06" db="EMBL/GenBank/DDBJ databases">
        <title>Cytophagales bacterium Strain LB-30, isolated from soil.</title>
        <authorList>
            <person name="Liu B."/>
        </authorList>
    </citation>
    <scope>NUCLEOTIDE SEQUENCE</scope>
    <source>
        <strain evidence="2">LB-30</strain>
    </source>
</reference>
<dbReference type="SUPFAM" id="SSF102588">
    <property type="entry name" value="LmbE-like"/>
    <property type="match status" value="1"/>
</dbReference>
<organism evidence="2 3">
    <name type="scientific">Shiella aurantiaca</name>
    <dbReference type="NCBI Taxonomy" id="3058365"/>
    <lineage>
        <taxon>Bacteria</taxon>
        <taxon>Pseudomonadati</taxon>
        <taxon>Bacteroidota</taxon>
        <taxon>Cytophagia</taxon>
        <taxon>Cytophagales</taxon>
        <taxon>Shiellaceae</taxon>
        <taxon>Shiella</taxon>
    </lineage>
</organism>
<dbReference type="SUPFAM" id="SSF52317">
    <property type="entry name" value="Class I glutamine amidotransferase-like"/>
    <property type="match status" value="1"/>
</dbReference>
<name>A0ABT8F0V7_9BACT</name>
<protein>
    <submittedName>
        <fullName evidence="2">PIG-L family deacetylase</fullName>
        <ecNumber evidence="2">3.5.1.-</ecNumber>
    </submittedName>
</protein>
<dbReference type="InterPro" id="IPR024078">
    <property type="entry name" value="LmbE-like_dom_sf"/>
</dbReference>
<comment type="caution">
    <text evidence="2">The sequence shown here is derived from an EMBL/GenBank/DDBJ whole genome shotgun (WGS) entry which is preliminary data.</text>
</comment>
<feature type="chain" id="PRO_5045133722" evidence="1">
    <location>
        <begin position="19"/>
        <end position="825"/>
    </location>
</feature>
<evidence type="ECO:0000313" key="2">
    <source>
        <dbReference type="EMBL" id="MDN4164033.1"/>
    </source>
</evidence>
<dbReference type="Proteomes" id="UP001168552">
    <property type="component" value="Unassembled WGS sequence"/>
</dbReference>
<accession>A0ABT8F0V7</accession>
<dbReference type="PANTHER" id="PTHR12993">
    <property type="entry name" value="N-ACETYLGLUCOSAMINYL-PHOSPHATIDYLINOSITOL DE-N-ACETYLASE-RELATED"/>
    <property type="match status" value="1"/>
</dbReference>
<dbReference type="InterPro" id="IPR029062">
    <property type="entry name" value="Class_I_gatase-like"/>
</dbReference>
<dbReference type="Pfam" id="PF02585">
    <property type="entry name" value="PIG-L"/>
    <property type="match status" value="1"/>
</dbReference>
<dbReference type="InterPro" id="IPR003737">
    <property type="entry name" value="GlcNAc_PI_deacetylase-related"/>
</dbReference>
<dbReference type="PANTHER" id="PTHR12993:SF26">
    <property type="entry name" value="1D-MYO-INOSITOL 2-ACETAMIDO-2-DEOXY-ALPHA-D-GLUCOPYRANOSIDE DEACETYLASE"/>
    <property type="match status" value="1"/>
</dbReference>
<evidence type="ECO:0000313" key="3">
    <source>
        <dbReference type="Proteomes" id="UP001168552"/>
    </source>
</evidence>
<feature type="signal peptide" evidence="1">
    <location>
        <begin position="1"/>
        <end position="18"/>
    </location>
</feature>
<keyword evidence="3" id="KW-1185">Reference proteome</keyword>
<dbReference type="Gene3D" id="3.40.50.10320">
    <property type="entry name" value="LmbE-like"/>
    <property type="match status" value="1"/>
</dbReference>
<dbReference type="EC" id="3.5.1.-" evidence="2"/>
<keyword evidence="2" id="KW-0378">Hydrolase</keyword>
<evidence type="ECO:0000256" key="1">
    <source>
        <dbReference type="SAM" id="SignalP"/>
    </source>
</evidence>